<feature type="region of interest" description="Disordered" evidence="1">
    <location>
        <begin position="18"/>
        <end position="42"/>
    </location>
</feature>
<protein>
    <recommendedName>
        <fullName evidence="4">Benenodin family lasso peptide</fullName>
    </recommendedName>
</protein>
<gene>
    <name evidence="2" type="ORF">SAMN06295984_2046</name>
</gene>
<dbReference type="Proteomes" id="UP000194469">
    <property type="component" value="Unassembled WGS sequence"/>
</dbReference>
<proteinExistence type="predicted"/>
<accession>A0A1Y6FNS4</accession>
<evidence type="ECO:0000256" key="1">
    <source>
        <dbReference type="SAM" id="MobiDB-lite"/>
    </source>
</evidence>
<evidence type="ECO:0008006" key="4">
    <source>
        <dbReference type="Google" id="ProtNLM"/>
    </source>
</evidence>
<reference evidence="3" key="1">
    <citation type="submission" date="2017-04" db="EMBL/GenBank/DDBJ databases">
        <authorList>
            <person name="Varghese N."/>
            <person name="Submissions S."/>
        </authorList>
    </citation>
    <scope>NUCLEOTIDE SEQUENCE [LARGE SCALE GENOMIC DNA]</scope>
    <source>
        <strain evidence="3">UI2</strain>
    </source>
</reference>
<evidence type="ECO:0000313" key="3">
    <source>
        <dbReference type="Proteomes" id="UP000194469"/>
    </source>
</evidence>
<name>A0A1Y6FNS4_9SPHN</name>
<keyword evidence="3" id="KW-1185">Reference proteome</keyword>
<dbReference type="AlphaFoldDB" id="A0A1Y6FNS4"/>
<sequence>MKMERNDALETVELGLISTGTHGDEGRPIEGAGLFPVSGISD</sequence>
<evidence type="ECO:0000313" key="2">
    <source>
        <dbReference type="EMBL" id="SMQ76608.1"/>
    </source>
</evidence>
<organism evidence="2 3">
    <name type="scientific">Sphingopyxis terrae subsp. ummariensis</name>
    <dbReference type="NCBI Taxonomy" id="429001"/>
    <lineage>
        <taxon>Bacteria</taxon>
        <taxon>Pseudomonadati</taxon>
        <taxon>Pseudomonadota</taxon>
        <taxon>Alphaproteobacteria</taxon>
        <taxon>Sphingomonadales</taxon>
        <taxon>Sphingomonadaceae</taxon>
        <taxon>Sphingopyxis</taxon>
    </lineage>
</organism>
<dbReference type="EMBL" id="FXWL01000002">
    <property type="protein sequence ID" value="SMQ76608.1"/>
    <property type="molecule type" value="Genomic_DNA"/>
</dbReference>